<dbReference type="PROSITE" id="PS51257">
    <property type="entry name" value="PROKAR_LIPOPROTEIN"/>
    <property type="match status" value="1"/>
</dbReference>
<keyword evidence="16" id="KW-1185">Reference proteome</keyword>
<evidence type="ECO:0000256" key="10">
    <source>
        <dbReference type="RuleBase" id="RU363035"/>
    </source>
</evidence>
<dbReference type="InterPro" id="IPR001412">
    <property type="entry name" value="aa-tRNA-synth_I_CS"/>
</dbReference>
<accession>A0A8J5XLP7</accession>
<dbReference type="SUPFAM" id="SSF50677">
    <property type="entry name" value="ValRS/IleRS/LeuRS editing domain"/>
    <property type="match status" value="1"/>
</dbReference>
<dbReference type="EMBL" id="JAGTXO010000008">
    <property type="protein sequence ID" value="KAG8466437.1"/>
    <property type="molecule type" value="Genomic_DNA"/>
</dbReference>
<reference evidence="15" key="1">
    <citation type="submission" date="2021-05" db="EMBL/GenBank/DDBJ databases">
        <title>The genome of the haptophyte Pavlova lutheri (Diacronema luteri, Pavlovales) - a model for lipid biosynthesis in eukaryotic algae.</title>
        <authorList>
            <person name="Hulatt C.J."/>
            <person name="Posewitz M.C."/>
        </authorList>
    </citation>
    <scope>NUCLEOTIDE SEQUENCE</scope>
    <source>
        <strain evidence="15">NIVA-4/92</strain>
    </source>
</reference>
<dbReference type="CDD" id="cd07958">
    <property type="entry name" value="Anticodon_Ia_Leu_BEm"/>
    <property type="match status" value="1"/>
</dbReference>
<dbReference type="GO" id="GO:0005524">
    <property type="term" value="F:ATP binding"/>
    <property type="evidence" value="ECO:0007669"/>
    <property type="project" value="UniProtKB-KW"/>
</dbReference>
<dbReference type="InterPro" id="IPR009008">
    <property type="entry name" value="Val/Leu/Ile-tRNA-synth_edit"/>
</dbReference>
<dbReference type="PANTHER" id="PTHR43740:SF2">
    <property type="entry name" value="LEUCINE--TRNA LIGASE, MITOCHONDRIAL"/>
    <property type="match status" value="1"/>
</dbReference>
<evidence type="ECO:0000256" key="4">
    <source>
        <dbReference type="ARBA" id="ARBA00022741"/>
    </source>
</evidence>
<comment type="similarity">
    <text evidence="1 10">Belongs to the class-I aminoacyl-tRNA synthetase family.</text>
</comment>
<dbReference type="Proteomes" id="UP000751190">
    <property type="component" value="Unassembled WGS sequence"/>
</dbReference>
<dbReference type="FunFam" id="1.10.730.10:FF:000011">
    <property type="entry name" value="Leucine--tRNA ligase chloroplastic/mitochondrial"/>
    <property type="match status" value="1"/>
</dbReference>
<dbReference type="PANTHER" id="PTHR43740">
    <property type="entry name" value="LEUCYL-TRNA SYNTHETASE"/>
    <property type="match status" value="1"/>
</dbReference>
<dbReference type="InterPro" id="IPR013155">
    <property type="entry name" value="M/V/L/I-tRNA-synth_anticd-bd"/>
</dbReference>
<dbReference type="InterPro" id="IPR009080">
    <property type="entry name" value="tRNAsynth_Ia_anticodon-bd"/>
</dbReference>
<dbReference type="AlphaFoldDB" id="A0A8J5XLP7"/>
<dbReference type="GO" id="GO:0006429">
    <property type="term" value="P:leucyl-tRNA aminoacylation"/>
    <property type="evidence" value="ECO:0007669"/>
    <property type="project" value="InterPro"/>
</dbReference>
<name>A0A8J5XLP7_DIALT</name>
<evidence type="ECO:0000256" key="7">
    <source>
        <dbReference type="ARBA" id="ARBA00023146"/>
    </source>
</evidence>
<keyword evidence="5 10" id="KW-0067">ATP-binding</keyword>
<proteinExistence type="inferred from homology"/>
<gene>
    <name evidence="15" type="ORF">KFE25_002193</name>
</gene>
<evidence type="ECO:0000259" key="13">
    <source>
        <dbReference type="Pfam" id="PF08264"/>
    </source>
</evidence>
<dbReference type="CDD" id="cd00812">
    <property type="entry name" value="LeuRS_core"/>
    <property type="match status" value="1"/>
</dbReference>
<evidence type="ECO:0000256" key="5">
    <source>
        <dbReference type="ARBA" id="ARBA00022840"/>
    </source>
</evidence>
<evidence type="ECO:0000256" key="9">
    <source>
        <dbReference type="ARBA" id="ARBA00047469"/>
    </source>
</evidence>
<comment type="caution">
    <text evidence="15">The sequence shown here is derived from an EMBL/GenBank/DDBJ whole genome shotgun (WGS) entry which is preliminary data.</text>
</comment>
<dbReference type="FunFam" id="3.40.50.620:FF:000077">
    <property type="entry name" value="Leucine--tRNA ligase"/>
    <property type="match status" value="1"/>
</dbReference>
<dbReference type="PRINTS" id="PR00985">
    <property type="entry name" value="TRNASYNTHLEU"/>
</dbReference>
<keyword evidence="11" id="KW-0732">Signal</keyword>
<dbReference type="NCBIfam" id="TIGR00396">
    <property type="entry name" value="leuS_bact"/>
    <property type="match status" value="1"/>
</dbReference>
<feature type="signal peptide" evidence="11">
    <location>
        <begin position="1"/>
        <end position="18"/>
    </location>
</feature>
<dbReference type="InterPro" id="IPR025709">
    <property type="entry name" value="Leu_tRNA-synth_edit"/>
</dbReference>
<evidence type="ECO:0000256" key="1">
    <source>
        <dbReference type="ARBA" id="ARBA00005594"/>
    </source>
</evidence>
<dbReference type="OrthoDB" id="15954at2759"/>
<dbReference type="InterPro" id="IPR002300">
    <property type="entry name" value="aa-tRNA-synth_Ia"/>
</dbReference>
<dbReference type="Gene3D" id="3.10.20.590">
    <property type="match status" value="1"/>
</dbReference>
<dbReference type="EC" id="6.1.1.4" evidence="2"/>
<dbReference type="PROSITE" id="PS00178">
    <property type="entry name" value="AA_TRNA_LIGASE_I"/>
    <property type="match status" value="1"/>
</dbReference>
<dbReference type="HAMAP" id="MF_00049_B">
    <property type="entry name" value="Leu_tRNA_synth_B"/>
    <property type="match status" value="1"/>
</dbReference>
<feature type="domain" description="Aminoacyl-tRNA synthetase class Ia" evidence="12">
    <location>
        <begin position="68"/>
        <end position="266"/>
    </location>
</feature>
<evidence type="ECO:0000256" key="6">
    <source>
        <dbReference type="ARBA" id="ARBA00022917"/>
    </source>
</evidence>
<evidence type="ECO:0000256" key="8">
    <source>
        <dbReference type="ARBA" id="ARBA00030520"/>
    </source>
</evidence>
<dbReference type="InterPro" id="IPR014729">
    <property type="entry name" value="Rossmann-like_a/b/a_fold"/>
</dbReference>
<evidence type="ECO:0000256" key="11">
    <source>
        <dbReference type="SAM" id="SignalP"/>
    </source>
</evidence>
<keyword evidence="6 10" id="KW-0648">Protein biosynthesis</keyword>
<dbReference type="Pfam" id="PF13603">
    <property type="entry name" value="tRNA-synt_1_2"/>
    <property type="match status" value="1"/>
</dbReference>
<organism evidence="15 16">
    <name type="scientific">Diacronema lutheri</name>
    <name type="common">Unicellular marine alga</name>
    <name type="synonym">Monochrysis lutheri</name>
    <dbReference type="NCBI Taxonomy" id="2081491"/>
    <lineage>
        <taxon>Eukaryota</taxon>
        <taxon>Haptista</taxon>
        <taxon>Haptophyta</taxon>
        <taxon>Pavlovophyceae</taxon>
        <taxon>Pavlovales</taxon>
        <taxon>Pavlovaceae</taxon>
        <taxon>Diacronema</taxon>
    </lineage>
</organism>
<dbReference type="InterPro" id="IPR002302">
    <property type="entry name" value="Leu-tRNA-ligase"/>
</dbReference>
<dbReference type="Gene3D" id="3.90.740.10">
    <property type="entry name" value="Valyl/Leucyl/Isoleucyl-tRNA synthetase, editing domain"/>
    <property type="match status" value="1"/>
</dbReference>
<keyword evidence="4 10" id="KW-0547">Nucleotide-binding</keyword>
<feature type="domain" description="Leucyl-tRNA synthetase editing" evidence="14">
    <location>
        <begin position="275"/>
        <end position="479"/>
    </location>
</feature>
<dbReference type="SUPFAM" id="SSF52374">
    <property type="entry name" value="Nucleotidylyl transferase"/>
    <property type="match status" value="1"/>
</dbReference>
<dbReference type="GO" id="GO:0005739">
    <property type="term" value="C:mitochondrion"/>
    <property type="evidence" value="ECO:0007669"/>
    <property type="project" value="TreeGrafter"/>
</dbReference>
<evidence type="ECO:0000313" key="16">
    <source>
        <dbReference type="Proteomes" id="UP000751190"/>
    </source>
</evidence>
<dbReference type="GO" id="GO:0002161">
    <property type="term" value="F:aminoacyl-tRNA deacylase activity"/>
    <property type="evidence" value="ECO:0007669"/>
    <property type="project" value="InterPro"/>
</dbReference>
<dbReference type="Gene3D" id="3.40.50.620">
    <property type="entry name" value="HUPs"/>
    <property type="match status" value="2"/>
</dbReference>
<evidence type="ECO:0000313" key="15">
    <source>
        <dbReference type="EMBL" id="KAG8466437.1"/>
    </source>
</evidence>
<keyword evidence="7 10" id="KW-0030">Aminoacyl-tRNA synthetase</keyword>
<sequence length="906" mass="98528">MRSILLACSAFALQGCRAAAAHLAQARGGAHARGGALARSSRVLSRARPSASDASGAKYDARAVEAKWQAYWDEHETFKTVRRPDAPKKYVLDMFPYPSGAGLHVGHPEGYTASDIMARYWRMCGYDVLHPMGWDSFGLPAEQHAVQTGTHPRTTTAANIANFKRQLKSLGFSYDWGRELATTDIEYVKWTQWIFLQLFQKGLAVQSEVPVNWCAGLGTVLANEEVIDGKSERGDFPVVRLPLRQWVLKITEYADKLADGLEGLAWPEGTRTAQRQWIGRSEGAAIVFDILGDAARSADAAGERPRLEVFTTRPDTLLGVTYVVVAPEHPLLGALTAEACRTDVDAYVVAAKAKSELDRVAAGAAKTGARTGASVAHPLTGEPLPVWVSDYVIGGYGTGAVMAVPAHDERDFAFAQAFGLPVKQVIARPAGAGADGEAGGALDGGALAQALTEDGVLVNSGEYDGMPSAEARSALTAALEAKGAGGARVNYKLRDWVFSRQRYWGEPIPIYFPVELTPTAGGGDAASGDPRTQPHRICYETPIAVDETELPIALPELDDFSPGDNPEGCLARATDWRYFQRDGKWYARETNTMPQWAGSCWYYLRFMDPANTKAAWSKEAADAWLPVDLYVGGAEHAVLHLLYARFWHKALFDAGLVAAPEPFARLVHQGMILGADGEKMSKSRGNVVNPDDIVGEYGADAMRMYEMFMGPLDAVKPWQTSQISGVVRFRDRVASVVSRVDPSSEARMADDTERLMHLTIKKVTQNVDALGFNTAISAMMVFSNHLGALETAVPREPAEVLAKLVSPFAPHLGEEMWQRLGHERSLAYEPWPQYDEALTVSNTVTLGIQVNGKTRGELTLSPDTPEAEARALAEKVESVSKFVDGMAVKKFIYRPGKIINFVVAPK</sequence>
<feature type="domain" description="Methionyl/Valyl/Leucyl/Isoleucyl-tRNA synthetase anticodon-binding" evidence="13">
    <location>
        <begin position="756"/>
        <end position="866"/>
    </location>
</feature>
<evidence type="ECO:0000259" key="14">
    <source>
        <dbReference type="Pfam" id="PF13603"/>
    </source>
</evidence>
<evidence type="ECO:0000256" key="3">
    <source>
        <dbReference type="ARBA" id="ARBA00022598"/>
    </source>
</evidence>
<dbReference type="Pfam" id="PF00133">
    <property type="entry name" value="tRNA-synt_1"/>
    <property type="match status" value="2"/>
</dbReference>
<dbReference type="SUPFAM" id="SSF47323">
    <property type="entry name" value="Anticodon-binding domain of a subclass of class I aminoacyl-tRNA synthetases"/>
    <property type="match status" value="1"/>
</dbReference>
<keyword evidence="3 10" id="KW-0436">Ligase</keyword>
<feature type="chain" id="PRO_5035152373" description="leucine--tRNA ligase" evidence="11">
    <location>
        <begin position="19"/>
        <end position="906"/>
    </location>
</feature>
<feature type="domain" description="Aminoacyl-tRNA synthetase class Ia" evidence="12">
    <location>
        <begin position="618"/>
        <end position="705"/>
    </location>
</feature>
<dbReference type="OMA" id="GIEHACM"/>
<protein>
    <recommendedName>
        <fullName evidence="2">leucine--tRNA ligase</fullName>
        <ecNumber evidence="2">6.1.1.4</ecNumber>
    </recommendedName>
    <alternativeName>
        <fullName evidence="8">Leucyl-tRNA synthetase</fullName>
    </alternativeName>
</protein>
<dbReference type="GO" id="GO:0004823">
    <property type="term" value="F:leucine-tRNA ligase activity"/>
    <property type="evidence" value="ECO:0007669"/>
    <property type="project" value="UniProtKB-EC"/>
</dbReference>
<dbReference type="GO" id="GO:0032543">
    <property type="term" value="P:mitochondrial translation"/>
    <property type="evidence" value="ECO:0007669"/>
    <property type="project" value="TreeGrafter"/>
</dbReference>
<evidence type="ECO:0000259" key="12">
    <source>
        <dbReference type="Pfam" id="PF00133"/>
    </source>
</evidence>
<dbReference type="Pfam" id="PF08264">
    <property type="entry name" value="Anticodon_1"/>
    <property type="match status" value="1"/>
</dbReference>
<dbReference type="Gene3D" id="1.10.730.10">
    <property type="entry name" value="Isoleucyl-tRNA Synthetase, Domain 1"/>
    <property type="match status" value="1"/>
</dbReference>
<evidence type="ECO:0000256" key="2">
    <source>
        <dbReference type="ARBA" id="ARBA00013164"/>
    </source>
</evidence>
<comment type="catalytic activity">
    <reaction evidence="9">
        <text>tRNA(Leu) + L-leucine + ATP = L-leucyl-tRNA(Leu) + AMP + diphosphate</text>
        <dbReference type="Rhea" id="RHEA:11688"/>
        <dbReference type="Rhea" id="RHEA-COMP:9613"/>
        <dbReference type="Rhea" id="RHEA-COMP:9622"/>
        <dbReference type="ChEBI" id="CHEBI:30616"/>
        <dbReference type="ChEBI" id="CHEBI:33019"/>
        <dbReference type="ChEBI" id="CHEBI:57427"/>
        <dbReference type="ChEBI" id="CHEBI:78442"/>
        <dbReference type="ChEBI" id="CHEBI:78494"/>
        <dbReference type="ChEBI" id="CHEBI:456215"/>
        <dbReference type="EC" id="6.1.1.4"/>
    </reaction>
</comment>